<accession>A0A258FNK7</accession>
<dbReference type="EMBL" id="NCEB01000015">
    <property type="protein sequence ID" value="OYX33588.1"/>
    <property type="molecule type" value="Genomic_DNA"/>
</dbReference>
<gene>
    <name evidence="1" type="ORF">B7Z01_08485</name>
</gene>
<dbReference type="InterPro" id="IPR006311">
    <property type="entry name" value="TAT_signal"/>
</dbReference>
<dbReference type="PANTHER" id="PTHR31694:SF26">
    <property type="entry name" value="OS05G0151100 PROTEIN"/>
    <property type="match status" value="1"/>
</dbReference>
<dbReference type="PROSITE" id="PS51318">
    <property type="entry name" value="TAT"/>
    <property type="match status" value="1"/>
</dbReference>
<dbReference type="AlphaFoldDB" id="A0A258FNK7"/>
<dbReference type="InterPro" id="IPR052965">
    <property type="entry name" value="Pigment-catalase-like"/>
</dbReference>
<dbReference type="PANTHER" id="PTHR31694">
    <property type="entry name" value="DESICCATION-LIKE PROTEIN"/>
    <property type="match status" value="1"/>
</dbReference>
<dbReference type="InterPro" id="IPR009078">
    <property type="entry name" value="Ferritin-like_SF"/>
</dbReference>
<sequence>MSKTDLILETLEKRASRLNDRRKFFKTAGGFAVGATAGAVLGACSSSSDTAVAQAPPSNPPSNSPNLDVEILNFALQLEYLEAQFYSFAAFGTGLPQSSLGGTGTQGGVIGGRQVNFTDPLVRRYANEIAADEVAHVNFLRSALGSSAVAQPAIDVGGTDPNGAFSSAARAAGLVGPGQAFDPYASDEAFLLGAFIFEDVGVSLYKGAAPLVTSKVFLEAAAGILAAEAYHAGLVRTVLSAKGIATPSLIDATEAISNARDSLDGPSDLDQGVRPTGTGNAAASNIFPSDSNGIAFSRTVAQGLNIVYLRSGTGVTQGGFFPAGLNGPAGFRTT</sequence>
<reference evidence="1 2" key="1">
    <citation type="submission" date="2017-03" db="EMBL/GenBank/DDBJ databases">
        <title>Lifting the veil on microbial sulfur biogeochemistry in mining wastewaters.</title>
        <authorList>
            <person name="Kantor R.S."/>
            <person name="Colenbrander Nelson T."/>
            <person name="Marshall S."/>
            <person name="Bennett D."/>
            <person name="Apte S."/>
            <person name="Camacho D."/>
            <person name="Thomas B.C."/>
            <person name="Warren L.A."/>
            <person name="Banfield J.F."/>
        </authorList>
    </citation>
    <scope>NUCLEOTIDE SEQUENCE [LARGE SCALE GENOMIC DNA]</scope>
    <source>
        <strain evidence="1">32-69-9</strain>
    </source>
</reference>
<dbReference type="Proteomes" id="UP000215595">
    <property type="component" value="Unassembled WGS sequence"/>
</dbReference>
<evidence type="ECO:0008006" key="3">
    <source>
        <dbReference type="Google" id="ProtNLM"/>
    </source>
</evidence>
<organism evidence="1 2">
    <name type="scientific">Brevundimonas subvibrioides</name>
    <dbReference type="NCBI Taxonomy" id="74313"/>
    <lineage>
        <taxon>Bacteria</taxon>
        <taxon>Pseudomonadati</taxon>
        <taxon>Pseudomonadota</taxon>
        <taxon>Alphaproteobacteria</taxon>
        <taxon>Caulobacterales</taxon>
        <taxon>Caulobacteraceae</taxon>
        <taxon>Brevundimonas</taxon>
    </lineage>
</organism>
<dbReference type="Pfam" id="PF13668">
    <property type="entry name" value="Ferritin_2"/>
    <property type="match status" value="1"/>
</dbReference>
<name>A0A258FNK7_9CAUL</name>
<evidence type="ECO:0000313" key="2">
    <source>
        <dbReference type="Proteomes" id="UP000215595"/>
    </source>
</evidence>
<dbReference type="SUPFAM" id="SSF47240">
    <property type="entry name" value="Ferritin-like"/>
    <property type="match status" value="1"/>
</dbReference>
<proteinExistence type="predicted"/>
<protein>
    <recommendedName>
        <fullName evidence="3">Ferritin-like domain-containing protein</fullName>
    </recommendedName>
</protein>
<comment type="caution">
    <text evidence="1">The sequence shown here is derived from an EMBL/GenBank/DDBJ whole genome shotgun (WGS) entry which is preliminary data.</text>
</comment>
<evidence type="ECO:0000313" key="1">
    <source>
        <dbReference type="EMBL" id="OYX33588.1"/>
    </source>
</evidence>